<organism evidence="2 3">
    <name type="scientific">Aquisphaera giovannonii</name>
    <dbReference type="NCBI Taxonomy" id="406548"/>
    <lineage>
        <taxon>Bacteria</taxon>
        <taxon>Pseudomonadati</taxon>
        <taxon>Planctomycetota</taxon>
        <taxon>Planctomycetia</taxon>
        <taxon>Isosphaerales</taxon>
        <taxon>Isosphaeraceae</taxon>
        <taxon>Aquisphaera</taxon>
    </lineage>
</organism>
<sequence length="69" mass="7258">MNLPSITHVEGPARLVVRDETDVLESRLWDRARLNLLLLYGGLRSGAANAKVMPPPGGAGPLTGGQGQP</sequence>
<feature type="compositionally biased region" description="Gly residues" evidence="1">
    <location>
        <begin position="59"/>
        <end position="69"/>
    </location>
</feature>
<feature type="region of interest" description="Disordered" evidence="1">
    <location>
        <begin position="49"/>
        <end position="69"/>
    </location>
</feature>
<reference evidence="2 3" key="1">
    <citation type="submission" date="2019-08" db="EMBL/GenBank/DDBJ databases">
        <title>Deep-cultivation of Planctomycetes and their phenomic and genomic characterization uncovers novel biology.</title>
        <authorList>
            <person name="Wiegand S."/>
            <person name="Jogler M."/>
            <person name="Boedeker C."/>
            <person name="Pinto D."/>
            <person name="Vollmers J."/>
            <person name="Rivas-Marin E."/>
            <person name="Kohn T."/>
            <person name="Peeters S.H."/>
            <person name="Heuer A."/>
            <person name="Rast P."/>
            <person name="Oberbeckmann S."/>
            <person name="Bunk B."/>
            <person name="Jeske O."/>
            <person name="Meyerdierks A."/>
            <person name="Storesund J.E."/>
            <person name="Kallscheuer N."/>
            <person name="Luecker S."/>
            <person name="Lage O.M."/>
            <person name="Pohl T."/>
            <person name="Merkel B.J."/>
            <person name="Hornburger P."/>
            <person name="Mueller R.-W."/>
            <person name="Bruemmer F."/>
            <person name="Labrenz M."/>
            <person name="Spormann A.M."/>
            <person name="Op den Camp H."/>
            <person name="Overmann J."/>
            <person name="Amann R."/>
            <person name="Jetten M.S.M."/>
            <person name="Mascher T."/>
            <person name="Medema M.H."/>
            <person name="Devos D.P."/>
            <person name="Kaster A.-K."/>
            <person name="Ovreas L."/>
            <person name="Rohde M."/>
            <person name="Galperin M.Y."/>
            <person name="Jogler C."/>
        </authorList>
    </citation>
    <scope>NUCLEOTIDE SEQUENCE [LARGE SCALE GENOMIC DNA]</scope>
    <source>
        <strain evidence="2 3">OJF2</strain>
    </source>
</reference>
<dbReference type="AlphaFoldDB" id="A0A5B9W0J3"/>
<evidence type="ECO:0000313" key="3">
    <source>
        <dbReference type="Proteomes" id="UP000324233"/>
    </source>
</evidence>
<gene>
    <name evidence="2" type="ORF">OJF2_26610</name>
</gene>
<keyword evidence="3" id="KW-1185">Reference proteome</keyword>
<accession>A0A5B9W0J3</accession>
<dbReference type="Proteomes" id="UP000324233">
    <property type="component" value="Chromosome"/>
</dbReference>
<protein>
    <submittedName>
        <fullName evidence="2">Uncharacterized protein</fullName>
    </submittedName>
</protein>
<name>A0A5B9W0J3_9BACT</name>
<evidence type="ECO:0000313" key="2">
    <source>
        <dbReference type="EMBL" id="QEH34126.1"/>
    </source>
</evidence>
<evidence type="ECO:0000256" key="1">
    <source>
        <dbReference type="SAM" id="MobiDB-lite"/>
    </source>
</evidence>
<dbReference type="EMBL" id="CP042997">
    <property type="protein sequence ID" value="QEH34126.1"/>
    <property type="molecule type" value="Genomic_DNA"/>
</dbReference>
<dbReference type="KEGG" id="agv:OJF2_26610"/>
<proteinExistence type="predicted"/>